<dbReference type="Proteomes" id="UP000274578">
    <property type="component" value="Chromosome 1"/>
</dbReference>
<reference evidence="2 3" key="1">
    <citation type="submission" date="2018-12" db="EMBL/GenBank/DDBJ databases">
        <authorList>
            <consortium name="Pathogen Informatics"/>
        </authorList>
    </citation>
    <scope>NUCLEOTIDE SEQUENCE [LARGE SCALE GENOMIC DNA]</scope>
    <source>
        <strain evidence="2 3">NCTC13071</strain>
    </source>
</reference>
<keyword evidence="1" id="KW-0812">Transmembrane</keyword>
<accession>A0A448L9I2</accession>
<dbReference type="KEGG" id="poc:NCTC13071_02568"/>
<gene>
    <name evidence="2" type="ORF">NCTC13071_02568</name>
</gene>
<evidence type="ECO:0000313" key="3">
    <source>
        <dbReference type="Proteomes" id="UP000274578"/>
    </source>
</evidence>
<dbReference type="RefSeq" id="WP_004373698.1">
    <property type="nucleotide sequence ID" value="NZ_CAJPPY010000015.1"/>
</dbReference>
<dbReference type="EMBL" id="LR134384">
    <property type="protein sequence ID" value="VEH16531.1"/>
    <property type="molecule type" value="Genomic_DNA"/>
</dbReference>
<keyword evidence="1" id="KW-0472">Membrane</keyword>
<protein>
    <submittedName>
        <fullName evidence="2">Uncharacterized protein</fullName>
    </submittedName>
</protein>
<evidence type="ECO:0000313" key="2">
    <source>
        <dbReference type="EMBL" id="VEH16531.1"/>
    </source>
</evidence>
<sequence length="49" mass="5616">MSSNKALRKAKHEAYQKKQEAEGKSIVNYIFIGLIILAVLYLVFMVVMQ</sequence>
<feature type="transmembrane region" description="Helical" evidence="1">
    <location>
        <begin position="26"/>
        <end position="48"/>
    </location>
</feature>
<dbReference type="GeneID" id="85013525"/>
<name>A0A448L9I2_9BACT</name>
<organism evidence="2 3">
    <name type="scientific">Segatella oris</name>
    <dbReference type="NCBI Taxonomy" id="28135"/>
    <lineage>
        <taxon>Bacteria</taxon>
        <taxon>Pseudomonadati</taxon>
        <taxon>Bacteroidota</taxon>
        <taxon>Bacteroidia</taxon>
        <taxon>Bacteroidales</taxon>
        <taxon>Prevotellaceae</taxon>
        <taxon>Segatella</taxon>
    </lineage>
</organism>
<dbReference type="AlphaFoldDB" id="A0A448L9I2"/>
<proteinExistence type="predicted"/>
<evidence type="ECO:0000256" key="1">
    <source>
        <dbReference type="SAM" id="Phobius"/>
    </source>
</evidence>
<keyword evidence="1" id="KW-1133">Transmembrane helix</keyword>